<dbReference type="InterPro" id="IPR022409">
    <property type="entry name" value="PKD/Chitinase_dom"/>
</dbReference>
<evidence type="ECO:0000259" key="1">
    <source>
        <dbReference type="PROSITE" id="PS50093"/>
    </source>
</evidence>
<keyword evidence="3" id="KW-1185">Reference proteome</keyword>
<reference evidence="3" key="1">
    <citation type="journal article" date="2019" name="Int. J. Syst. Evol. Microbiol.">
        <title>The Global Catalogue of Microorganisms (GCM) 10K type strain sequencing project: providing services to taxonomists for standard genome sequencing and annotation.</title>
        <authorList>
            <consortium name="The Broad Institute Genomics Platform"/>
            <consortium name="The Broad Institute Genome Sequencing Center for Infectious Disease"/>
            <person name="Wu L."/>
            <person name="Ma J."/>
        </authorList>
    </citation>
    <scope>NUCLEOTIDE SEQUENCE [LARGE SCALE GENOMIC DNA]</scope>
    <source>
        <strain evidence="3">KCTC 23299</strain>
    </source>
</reference>
<dbReference type="SUPFAM" id="SSF49299">
    <property type="entry name" value="PKD domain"/>
    <property type="match status" value="2"/>
</dbReference>
<dbReference type="EMBL" id="JBHUOZ010000003">
    <property type="protein sequence ID" value="MFD2920462.1"/>
    <property type="molecule type" value="Genomic_DNA"/>
</dbReference>
<dbReference type="PROSITE" id="PS51257">
    <property type="entry name" value="PROKAR_LIPOPROTEIN"/>
    <property type="match status" value="1"/>
</dbReference>
<gene>
    <name evidence="2" type="ORF">ACFS6H_12115</name>
</gene>
<dbReference type="RefSeq" id="WP_386098856.1">
    <property type="nucleotide sequence ID" value="NZ_JBHUOZ010000003.1"/>
</dbReference>
<comment type="caution">
    <text evidence="2">The sequence shown here is derived from an EMBL/GenBank/DDBJ whole genome shotgun (WGS) entry which is preliminary data.</text>
</comment>
<dbReference type="PROSITE" id="PS50093">
    <property type="entry name" value="PKD"/>
    <property type="match status" value="1"/>
</dbReference>
<sequence length="542" mass="59491">MKEKKILILSLLVLFILGCSKKDITSIGQEGEYIANFDFPTYKVSAPAKVVLTNRSKNADRFLWEYSGGQTLNNKGEILDDTSSQKMSPDTLFYALPGTYKVKLTTWQGDGNKKEVSKTIVIEKQQPQIIVPENIGVFTEVTFSAKVFQYPGGTVTYNWDLGEAGTSTLAEPKATFTTEGPHLVKLTINDGQETLSTEVTIDVKGELAKTLYFTDATTRRIYRYKLRTMSASTVEWIGVTTGYNAFGLSVRGNKLYLSETGHGTRFSSAPYTVADGVLKSFNLDGTGENIITKPVATTLDYRDDPWMHTVDKNGNIWWTTRNYGLRVVNASATEIAYPAYNANLNINATIAGEAVTTYFSSDVKEVGNEIWVSYAGTTGKGIYKYSNGGTYLSKFTTAIQSHAIRTFVVDSVNKHIYFAINRDDAGRTVGLYRSDIDGSNIVAVDIANDMKIGVGAYSNQGAAGEYIYITNIDIDVDESGNGYLYYGYRSNTDISGSGNPATISTTAPNSGIKRVKLKGGYVPEFLFKGYAPYGLAIDQVKR</sequence>
<protein>
    <submittedName>
        <fullName evidence="2">PKD domain-containing protein</fullName>
    </submittedName>
</protein>
<dbReference type="Proteomes" id="UP001597511">
    <property type="component" value="Unassembled WGS sequence"/>
</dbReference>
<dbReference type="Gene3D" id="2.60.40.10">
    <property type="entry name" value="Immunoglobulins"/>
    <property type="match status" value="2"/>
</dbReference>
<accession>A0ABW6A969</accession>
<dbReference type="SMART" id="SM00089">
    <property type="entry name" value="PKD"/>
    <property type="match status" value="2"/>
</dbReference>
<dbReference type="InterPro" id="IPR035986">
    <property type="entry name" value="PKD_dom_sf"/>
</dbReference>
<dbReference type="InterPro" id="IPR013783">
    <property type="entry name" value="Ig-like_fold"/>
</dbReference>
<evidence type="ECO:0000313" key="2">
    <source>
        <dbReference type="EMBL" id="MFD2920462.1"/>
    </source>
</evidence>
<dbReference type="InterPro" id="IPR000601">
    <property type="entry name" value="PKD_dom"/>
</dbReference>
<evidence type="ECO:0000313" key="3">
    <source>
        <dbReference type="Proteomes" id="UP001597511"/>
    </source>
</evidence>
<organism evidence="2 3">
    <name type="scientific">Terrimonas rubra</name>
    <dbReference type="NCBI Taxonomy" id="1035890"/>
    <lineage>
        <taxon>Bacteria</taxon>
        <taxon>Pseudomonadati</taxon>
        <taxon>Bacteroidota</taxon>
        <taxon>Chitinophagia</taxon>
        <taxon>Chitinophagales</taxon>
        <taxon>Chitinophagaceae</taxon>
        <taxon>Terrimonas</taxon>
    </lineage>
</organism>
<proteinExistence type="predicted"/>
<dbReference type="Pfam" id="PF18911">
    <property type="entry name" value="PKD_4"/>
    <property type="match status" value="1"/>
</dbReference>
<dbReference type="SUPFAM" id="SSF63829">
    <property type="entry name" value="Calcium-dependent phosphotriesterase"/>
    <property type="match status" value="1"/>
</dbReference>
<dbReference type="SUPFAM" id="SSF63825">
    <property type="entry name" value="YWTD domain"/>
    <property type="match status" value="1"/>
</dbReference>
<feature type="domain" description="PKD" evidence="1">
    <location>
        <begin position="140"/>
        <end position="210"/>
    </location>
</feature>
<dbReference type="CDD" id="cd00146">
    <property type="entry name" value="PKD"/>
    <property type="match status" value="1"/>
</dbReference>
<name>A0ABW6A969_9BACT</name>